<dbReference type="GeneID" id="30173323"/>
<dbReference type="KEGG" id="kpin:30173323"/>
<name>A0AAJ8LBE9_9TREE</name>
<keyword evidence="3" id="KW-1185">Reference proteome</keyword>
<dbReference type="InterPro" id="IPR011989">
    <property type="entry name" value="ARM-like"/>
</dbReference>
<feature type="compositionally biased region" description="Acidic residues" evidence="1">
    <location>
        <begin position="243"/>
        <end position="258"/>
    </location>
</feature>
<evidence type="ECO:0008006" key="4">
    <source>
        <dbReference type="Google" id="ProtNLM"/>
    </source>
</evidence>
<organism evidence="2 3">
    <name type="scientific">Kwoniella pini CBS 10737</name>
    <dbReference type="NCBI Taxonomy" id="1296096"/>
    <lineage>
        <taxon>Eukaryota</taxon>
        <taxon>Fungi</taxon>
        <taxon>Dikarya</taxon>
        <taxon>Basidiomycota</taxon>
        <taxon>Agaricomycotina</taxon>
        <taxon>Tremellomycetes</taxon>
        <taxon>Tremellales</taxon>
        <taxon>Cryptococcaceae</taxon>
        <taxon>Kwoniella</taxon>
    </lineage>
</organism>
<proteinExistence type="predicted"/>
<dbReference type="InterPro" id="IPR040144">
    <property type="entry name" value="RAP1GDS1"/>
</dbReference>
<dbReference type="PANTHER" id="PTHR10957">
    <property type="entry name" value="RAP1 GTPASE-GDP DISSOCIATION STIMULATOR 1"/>
    <property type="match status" value="1"/>
</dbReference>
<dbReference type="AlphaFoldDB" id="A0AAJ8LBE9"/>
<dbReference type="Gene3D" id="1.25.10.10">
    <property type="entry name" value="Leucine-rich Repeat Variant"/>
    <property type="match status" value="1"/>
</dbReference>
<protein>
    <recommendedName>
        <fullName evidence="4">ARM repeat-containing protein</fullName>
    </recommendedName>
</protein>
<dbReference type="GO" id="GO:0005085">
    <property type="term" value="F:guanyl-nucleotide exchange factor activity"/>
    <property type="evidence" value="ECO:0007669"/>
    <property type="project" value="InterPro"/>
</dbReference>
<evidence type="ECO:0000313" key="2">
    <source>
        <dbReference type="EMBL" id="WWC72170.1"/>
    </source>
</evidence>
<dbReference type="RefSeq" id="XP_070059356.1">
    <property type="nucleotide sequence ID" value="XM_070203255.1"/>
</dbReference>
<evidence type="ECO:0000313" key="3">
    <source>
        <dbReference type="Proteomes" id="UP000094020"/>
    </source>
</evidence>
<dbReference type="SUPFAM" id="SSF48371">
    <property type="entry name" value="ARM repeat"/>
    <property type="match status" value="1"/>
</dbReference>
<feature type="region of interest" description="Disordered" evidence="1">
    <location>
        <begin position="237"/>
        <end position="258"/>
    </location>
</feature>
<dbReference type="InterPro" id="IPR016024">
    <property type="entry name" value="ARM-type_fold"/>
</dbReference>
<reference evidence="2" key="2">
    <citation type="submission" date="2024-02" db="EMBL/GenBank/DDBJ databases">
        <title>Comparative genomics of Cryptococcus and Kwoniella reveals pathogenesis evolution and contrasting modes of karyotype evolution via chromosome fusion or intercentromeric recombination.</title>
        <authorList>
            <person name="Coelho M.A."/>
            <person name="David-Palma M."/>
            <person name="Shea T."/>
            <person name="Bowers K."/>
            <person name="McGinley-Smith S."/>
            <person name="Mohammad A.W."/>
            <person name="Gnirke A."/>
            <person name="Yurkov A.M."/>
            <person name="Nowrousian M."/>
            <person name="Sun S."/>
            <person name="Cuomo C.A."/>
            <person name="Heitman J."/>
        </authorList>
    </citation>
    <scope>NUCLEOTIDE SEQUENCE</scope>
    <source>
        <strain evidence="2">CBS 10737</strain>
    </source>
</reference>
<sequence>MGSITDDTAENPTSEAKLVERLSALGAEENKREEIISILDTLTVALRNDLSGEEDDELLRQVGRVAANLVIDCDANRNILVKAGYVDSILSHPIFQLPARSAPASAVLAITASLHNLTVDKNELHLRTIIDFTHRWTEDFYSSSPLDETITIARWAWSIMASILEDPPSSLPFNTISTLLLPISSHAFDSNIDIDSHLHILTHSCNTLDSCITQANSSRTDLLEHLGSLTDFVEKADVPNQTEVEDEGEDQEDDDEEDFEKRLGKAKAATVRGLVDLSTDVPITSSFWNTMRRWLDIKERSDLLNCALLTFGNSVKDGLMKNLSVARDNQDVLGKAGVIEKLYEMGVWSEKTDMLGSVQGGAAGIVKNLCRSNGDARIIDALAKMLVDGEKYPVLQSESVIALTLLATFGGEDINAAVELSLEGKGGDIIRKMGEDPRKEIRENANTLLKAIQR</sequence>
<accession>A0AAJ8LBE9</accession>
<gene>
    <name evidence="2" type="ORF">I206_106130</name>
</gene>
<reference evidence="2" key="1">
    <citation type="submission" date="2013-07" db="EMBL/GenBank/DDBJ databases">
        <authorList>
            <consortium name="The Broad Institute Genome Sequencing Platform"/>
            <person name="Cuomo C."/>
            <person name="Litvintseva A."/>
            <person name="Chen Y."/>
            <person name="Heitman J."/>
            <person name="Sun S."/>
            <person name="Springer D."/>
            <person name="Dromer F."/>
            <person name="Young S.K."/>
            <person name="Zeng Q."/>
            <person name="Gargeya S."/>
            <person name="Fitzgerald M."/>
            <person name="Abouelleil A."/>
            <person name="Alvarado L."/>
            <person name="Berlin A.M."/>
            <person name="Chapman S.B."/>
            <person name="Dewar J."/>
            <person name="Goldberg J."/>
            <person name="Griggs A."/>
            <person name="Gujja S."/>
            <person name="Hansen M."/>
            <person name="Howarth C."/>
            <person name="Imamovic A."/>
            <person name="Larimer J."/>
            <person name="McCowan C."/>
            <person name="Murphy C."/>
            <person name="Pearson M."/>
            <person name="Priest M."/>
            <person name="Roberts A."/>
            <person name="Saif S."/>
            <person name="Shea T."/>
            <person name="Sykes S."/>
            <person name="Wortman J."/>
            <person name="Nusbaum C."/>
            <person name="Birren B."/>
        </authorList>
    </citation>
    <scope>NUCLEOTIDE SEQUENCE</scope>
    <source>
        <strain evidence="2">CBS 10737</strain>
    </source>
</reference>
<dbReference type="Proteomes" id="UP000094020">
    <property type="component" value="Chromosome 8"/>
</dbReference>
<dbReference type="EMBL" id="CP144526">
    <property type="protein sequence ID" value="WWC72170.1"/>
    <property type="molecule type" value="Genomic_DNA"/>
</dbReference>
<evidence type="ECO:0000256" key="1">
    <source>
        <dbReference type="SAM" id="MobiDB-lite"/>
    </source>
</evidence>